<dbReference type="InterPro" id="IPR021139">
    <property type="entry name" value="NYN"/>
</dbReference>
<feature type="domain" description="NYN" evidence="1">
    <location>
        <begin position="7"/>
        <end position="144"/>
    </location>
</feature>
<evidence type="ECO:0000259" key="1">
    <source>
        <dbReference type="Pfam" id="PF01936"/>
    </source>
</evidence>
<proteinExistence type="predicted"/>
<comment type="caution">
    <text evidence="2">The sequence shown here is derived from an EMBL/GenBank/DDBJ whole genome shotgun (WGS) entry which is preliminary data.</text>
</comment>
<gene>
    <name evidence="2" type="ORF">Pme01_32460</name>
</gene>
<dbReference type="RefSeq" id="WP_168116347.1">
    <property type="nucleotide sequence ID" value="NZ_BOON01000030.1"/>
</dbReference>
<name>A0A8J3TC78_9ACTN</name>
<dbReference type="AlphaFoldDB" id="A0A8J3TC78"/>
<dbReference type="EMBL" id="BOON01000030">
    <property type="protein sequence ID" value="GII23649.1"/>
    <property type="molecule type" value="Genomic_DNA"/>
</dbReference>
<dbReference type="CDD" id="cd18722">
    <property type="entry name" value="PIN_NicB-like"/>
    <property type="match status" value="1"/>
</dbReference>
<dbReference type="Pfam" id="PF01936">
    <property type="entry name" value="NYN"/>
    <property type="match status" value="1"/>
</dbReference>
<keyword evidence="3" id="KW-1185">Reference proteome</keyword>
<dbReference type="Proteomes" id="UP000599074">
    <property type="component" value="Unassembled WGS sequence"/>
</dbReference>
<sequence length="209" mass="22977">MASVIAYVDGFNLYHGLRERYQHRYLWLDLAKLVGRLRPNDTIIAVRYFTAAVRNDPAAEARQHTYLEALKAHCGNSIEVILGRYQAKSRSCRSCGAVWTSYEEKETDVNIAVSLVADAASAAADIALIVSADSDLCPAVRKARTVAAMTGSKMGMIAAFPPRRNSNELRSLIPASFQLAHADIRNSLLPDTVIDAATGRAHQRPAKWH</sequence>
<reference evidence="2" key="1">
    <citation type="submission" date="2021-01" db="EMBL/GenBank/DDBJ databases">
        <title>Whole genome shotgun sequence of Planosporangium mesophilum NBRC 109066.</title>
        <authorList>
            <person name="Komaki H."/>
            <person name="Tamura T."/>
        </authorList>
    </citation>
    <scope>NUCLEOTIDE SEQUENCE</scope>
    <source>
        <strain evidence="2">NBRC 109066</strain>
    </source>
</reference>
<organism evidence="2 3">
    <name type="scientific">Planosporangium mesophilum</name>
    <dbReference type="NCBI Taxonomy" id="689768"/>
    <lineage>
        <taxon>Bacteria</taxon>
        <taxon>Bacillati</taxon>
        <taxon>Actinomycetota</taxon>
        <taxon>Actinomycetes</taxon>
        <taxon>Micromonosporales</taxon>
        <taxon>Micromonosporaceae</taxon>
        <taxon>Planosporangium</taxon>
    </lineage>
</organism>
<accession>A0A8J3TC78</accession>
<protein>
    <recommendedName>
        <fullName evidence="1">NYN domain-containing protein</fullName>
    </recommendedName>
</protein>
<dbReference type="Gene3D" id="3.40.50.1010">
    <property type="entry name" value="5'-nuclease"/>
    <property type="match status" value="1"/>
</dbReference>
<evidence type="ECO:0000313" key="3">
    <source>
        <dbReference type="Proteomes" id="UP000599074"/>
    </source>
</evidence>
<evidence type="ECO:0000313" key="2">
    <source>
        <dbReference type="EMBL" id="GII23649.1"/>
    </source>
</evidence>
<dbReference type="GO" id="GO:0004540">
    <property type="term" value="F:RNA nuclease activity"/>
    <property type="evidence" value="ECO:0007669"/>
    <property type="project" value="InterPro"/>
</dbReference>